<protein>
    <submittedName>
        <fullName evidence="5">Serine/threonine-protein kinase fray2</fullName>
    </submittedName>
</protein>
<dbReference type="SMART" id="SM00220">
    <property type="entry name" value="S_TKc"/>
    <property type="match status" value="1"/>
</dbReference>
<keyword evidence="2" id="KW-0067">ATP-binding</keyword>
<comment type="caution">
    <text evidence="5">The sequence shown here is derived from an EMBL/GenBank/DDBJ whole genome shotgun (WGS) entry which is preliminary data.</text>
</comment>
<dbReference type="FunFam" id="3.30.200.20:FF:000099">
    <property type="entry name" value="Serine/threonine-protein kinase BLUS1"/>
    <property type="match status" value="1"/>
</dbReference>
<dbReference type="Gene3D" id="1.10.510.10">
    <property type="entry name" value="Transferase(Phosphotransferase) domain 1"/>
    <property type="match status" value="1"/>
</dbReference>
<dbReference type="GO" id="GO:0043539">
    <property type="term" value="F:protein serine/threonine kinase activator activity"/>
    <property type="evidence" value="ECO:0007669"/>
    <property type="project" value="InterPro"/>
</dbReference>
<feature type="domain" description="Protein kinase" evidence="4">
    <location>
        <begin position="125"/>
        <end position="386"/>
    </location>
</feature>
<organism evidence="5 6">
    <name type="scientific">Dichanthelium oligosanthes</name>
    <dbReference type="NCBI Taxonomy" id="888268"/>
    <lineage>
        <taxon>Eukaryota</taxon>
        <taxon>Viridiplantae</taxon>
        <taxon>Streptophyta</taxon>
        <taxon>Embryophyta</taxon>
        <taxon>Tracheophyta</taxon>
        <taxon>Spermatophyta</taxon>
        <taxon>Magnoliopsida</taxon>
        <taxon>Liliopsida</taxon>
        <taxon>Poales</taxon>
        <taxon>Poaceae</taxon>
        <taxon>PACMAD clade</taxon>
        <taxon>Panicoideae</taxon>
        <taxon>Panicodae</taxon>
        <taxon>Paniceae</taxon>
        <taxon>Dichantheliinae</taxon>
        <taxon>Dichanthelium</taxon>
    </lineage>
</organism>
<keyword evidence="5" id="KW-0418">Kinase</keyword>
<evidence type="ECO:0000313" key="6">
    <source>
        <dbReference type="Proteomes" id="UP000095767"/>
    </source>
</evidence>
<keyword evidence="2" id="KW-0547">Nucleotide-binding</keyword>
<dbReference type="PANTHER" id="PTHR48014">
    <property type="entry name" value="SERINE/THREONINE-PROTEIN KINASE FRAY2"/>
    <property type="match status" value="1"/>
</dbReference>
<comment type="similarity">
    <text evidence="1">Belongs to the protein kinase superfamily. STE Ser/Thr protein kinase family. STE20 subfamily.</text>
</comment>
<accession>A0A1E5VXN9</accession>
<reference evidence="5 6" key="1">
    <citation type="submission" date="2016-09" db="EMBL/GenBank/DDBJ databases">
        <title>The draft genome of Dichanthelium oligosanthes: A C3 panicoid grass species.</title>
        <authorList>
            <person name="Studer A.J."/>
            <person name="Schnable J.C."/>
            <person name="Brutnell T.P."/>
        </authorList>
    </citation>
    <scope>NUCLEOTIDE SEQUENCE [LARGE SCALE GENOMIC DNA]</scope>
    <source>
        <strain evidence="6">cv. Kellogg 1175</strain>
        <tissue evidence="5">Leaf</tissue>
    </source>
</reference>
<keyword evidence="6" id="KW-1185">Reference proteome</keyword>
<gene>
    <name evidence="5" type="ORF">BAE44_0009136</name>
</gene>
<dbReference type="GO" id="GO:0005524">
    <property type="term" value="F:ATP binding"/>
    <property type="evidence" value="ECO:0007669"/>
    <property type="project" value="UniProtKB-UniRule"/>
</dbReference>
<evidence type="ECO:0000259" key="4">
    <source>
        <dbReference type="PROSITE" id="PS50011"/>
    </source>
</evidence>
<dbReference type="Gene3D" id="3.30.200.20">
    <property type="entry name" value="Phosphorylase Kinase, domain 1"/>
    <property type="match status" value="1"/>
</dbReference>
<dbReference type="Proteomes" id="UP000095767">
    <property type="component" value="Unassembled WGS sequence"/>
</dbReference>
<feature type="binding site" evidence="2">
    <location>
        <position position="154"/>
    </location>
    <ligand>
        <name>ATP</name>
        <dbReference type="ChEBI" id="CHEBI:30616"/>
    </ligand>
</feature>
<dbReference type="InterPro" id="IPR017441">
    <property type="entry name" value="Protein_kinase_ATP_BS"/>
</dbReference>
<feature type="compositionally biased region" description="Basic and acidic residues" evidence="3">
    <location>
        <begin position="530"/>
        <end position="543"/>
    </location>
</feature>
<dbReference type="Pfam" id="PF00069">
    <property type="entry name" value="Pkinase"/>
    <property type="match status" value="1"/>
</dbReference>
<dbReference type="OrthoDB" id="248923at2759"/>
<evidence type="ECO:0000256" key="2">
    <source>
        <dbReference type="PROSITE-ProRule" id="PRU10141"/>
    </source>
</evidence>
<dbReference type="InterPro" id="IPR011009">
    <property type="entry name" value="Kinase-like_dom_sf"/>
</dbReference>
<feature type="compositionally biased region" description="Polar residues" evidence="3">
    <location>
        <begin position="1"/>
        <end position="15"/>
    </location>
</feature>
<dbReference type="AlphaFoldDB" id="A0A1E5VXN9"/>
<keyword evidence="5" id="KW-0808">Transferase</keyword>
<dbReference type="FunFam" id="1.10.510.10:FF:000125">
    <property type="entry name" value="serine/threonine-protein kinase BLUS1-like isoform X2"/>
    <property type="match status" value="1"/>
</dbReference>
<proteinExistence type="inferred from homology"/>
<feature type="region of interest" description="Disordered" evidence="3">
    <location>
        <begin position="459"/>
        <end position="607"/>
    </location>
</feature>
<dbReference type="PROSITE" id="PS50011">
    <property type="entry name" value="PROTEIN_KINASE_DOM"/>
    <property type="match status" value="1"/>
</dbReference>
<feature type="region of interest" description="Disordered" evidence="3">
    <location>
        <begin position="62"/>
        <end position="104"/>
    </location>
</feature>
<evidence type="ECO:0000313" key="5">
    <source>
        <dbReference type="EMBL" id="OEL29852.1"/>
    </source>
</evidence>
<dbReference type="EMBL" id="LWDX02026809">
    <property type="protein sequence ID" value="OEL29852.1"/>
    <property type="molecule type" value="Genomic_DNA"/>
</dbReference>
<dbReference type="InterPro" id="IPR000719">
    <property type="entry name" value="Prot_kinase_dom"/>
</dbReference>
<dbReference type="PROSITE" id="PS00107">
    <property type="entry name" value="PROTEIN_KINASE_ATP"/>
    <property type="match status" value="1"/>
</dbReference>
<feature type="compositionally biased region" description="Polar residues" evidence="3">
    <location>
        <begin position="587"/>
        <end position="607"/>
    </location>
</feature>
<dbReference type="PANTHER" id="PTHR48014:SF21">
    <property type="entry name" value="SERINE_THREONINE-PROTEIN KINASE FRAY2"/>
    <property type="match status" value="1"/>
</dbReference>
<sequence>MQAHTSLTYAASNTHPLAISAPPPGPTPATSRQNNYSLSFPKSPLLFLLSISPSLPSLSLSLSSLHSPARDTGQAVRRRRRSPELGAGGSEHARRGAMVRSGSLRRSSVPAPAAVPAFTALPGDYRLLEEVGYGANAVVYRAVFIPTNRTVAVKCLDLDRVNSNLDDVRKEAQTMSLIDHPNVIKSYCSFAVDHNLWVVMPFMSEGSCLHLMKVAYPDGFDEPVIASILKETLKALEYLHRQGHIHRDVKAGNILIDSPGVVKLGDFGVSACMFDRGDRQRARNTFVGTPCWMAPEVLQPGTGYNFKADIWSFGITALELAHGHAPFSKYPPMKVLLMTLQNAPPGLDYDRDKKFSKSFKEMVAMCLVKDQTKRPTAEKLLKHSFFKNAKPPELIVKSILTDLPPLWDRVKALQLKDAAQLALKKMPSSEQEALSMICDDDPVELKEDDDSARITDIYKDTSSDSHFGKPAQLNGNNCSETSAAANQGLNGSETSEALSSNNGSADSERKADGPRNQGSEIDLLPSTSKLDPDGKKCRSEVRQKQRTYSGPVLQSGLHNSSLTERGHIVERDVGGQSVSDKQKNGTRRPNNLSGPLSLPTRASANSLSAPIRSSAGYVGSLGDKPKRTMVEIKGRFSVTSENVDLAKVQEIPVNSSPQKFQEGPSLRKSASVGDWSVNAKTTSTSHQRKELCNSSVSASILIPHLQNLVKQTAFQQDLITDLLSSLQQNERVDAAQSRVQSMGTNLVVEASTAEGERSLLVKIFELQSRMISLTDELIATKLKHVQLQEELNALYCQEEIVDMREEENEEA</sequence>
<feature type="compositionally biased region" description="Polar residues" evidence="3">
    <location>
        <begin position="473"/>
        <end position="505"/>
    </location>
</feature>
<evidence type="ECO:0000256" key="3">
    <source>
        <dbReference type="SAM" id="MobiDB-lite"/>
    </source>
</evidence>
<dbReference type="InterPro" id="IPR047173">
    <property type="entry name" value="STRAD_A/B-like"/>
</dbReference>
<name>A0A1E5VXN9_9POAL</name>
<evidence type="ECO:0000256" key="1">
    <source>
        <dbReference type="ARBA" id="ARBA00008874"/>
    </source>
</evidence>
<dbReference type="GO" id="GO:0004672">
    <property type="term" value="F:protein kinase activity"/>
    <property type="evidence" value="ECO:0007669"/>
    <property type="project" value="InterPro"/>
</dbReference>
<dbReference type="STRING" id="888268.A0A1E5VXN9"/>
<dbReference type="SUPFAM" id="SSF56112">
    <property type="entry name" value="Protein kinase-like (PK-like)"/>
    <property type="match status" value="1"/>
</dbReference>
<feature type="compositionally biased region" description="Basic and acidic residues" evidence="3">
    <location>
        <begin position="564"/>
        <end position="573"/>
    </location>
</feature>
<dbReference type="CDD" id="cd06610">
    <property type="entry name" value="STKc_OSR1_SPAK"/>
    <property type="match status" value="1"/>
</dbReference>
<feature type="region of interest" description="Disordered" evidence="3">
    <location>
        <begin position="1"/>
        <end position="35"/>
    </location>
</feature>